<reference evidence="1" key="1">
    <citation type="submission" date="2006-01" db="EMBL/GenBank/DDBJ databases">
        <authorList>
            <person name="Lindblad-Toh K."/>
            <person name="Mauceli E."/>
            <person name="Grabherr M."/>
            <person name="Chang J.L."/>
            <person name="Lander E.S."/>
        </authorList>
    </citation>
    <scope>NUCLEOTIDE SEQUENCE [LARGE SCALE GENOMIC DNA]</scope>
</reference>
<evidence type="ECO:0000313" key="1">
    <source>
        <dbReference type="Ensembl" id="ENSGACP00000011509.1"/>
    </source>
</evidence>
<name>G3P1N6_GASAC</name>
<proteinExistence type="predicted"/>
<dbReference type="AlphaFoldDB" id="G3P1N6"/>
<reference evidence="1" key="2">
    <citation type="submission" date="2024-04" db="UniProtKB">
        <authorList>
            <consortium name="Ensembl"/>
        </authorList>
    </citation>
    <scope>IDENTIFICATION</scope>
</reference>
<dbReference type="STRING" id="69293.ENSGACP00000011509"/>
<organism evidence="1">
    <name type="scientific">Gasterosteus aculeatus</name>
    <name type="common">Three-spined stickleback</name>
    <dbReference type="NCBI Taxonomy" id="69293"/>
    <lineage>
        <taxon>Eukaryota</taxon>
        <taxon>Metazoa</taxon>
        <taxon>Chordata</taxon>
        <taxon>Craniata</taxon>
        <taxon>Vertebrata</taxon>
        <taxon>Euteleostomi</taxon>
        <taxon>Actinopterygii</taxon>
        <taxon>Neopterygii</taxon>
        <taxon>Teleostei</taxon>
        <taxon>Neoteleostei</taxon>
        <taxon>Acanthomorphata</taxon>
        <taxon>Eupercaria</taxon>
        <taxon>Perciformes</taxon>
        <taxon>Cottioidei</taxon>
        <taxon>Gasterosteales</taxon>
        <taxon>Gasterosteidae</taxon>
        <taxon>Gasterosteus</taxon>
    </lineage>
</organism>
<dbReference type="Bgee" id="ENSGACG00000008717">
    <property type="expression patterns" value="Expressed in intestinal epithelial cell and 2 other cell types or tissues"/>
</dbReference>
<dbReference type="Ensembl" id="ENSGACT00000011532.1">
    <property type="protein sequence ID" value="ENSGACP00000011509.1"/>
    <property type="gene ID" value="ENSGACG00000008717.1"/>
</dbReference>
<dbReference type="InParanoid" id="G3P1N6"/>
<protein>
    <submittedName>
        <fullName evidence="1">Uncharacterized protein</fullName>
    </submittedName>
</protein>
<sequence>MHGNENFASQSLSSAELNNCDFLREEAAGFPTPPPLSQNKDYFQRQVMGLRHGGTTALGPAALLTIEIASRQPGSKMERPTQSWVIWS</sequence>
<accession>G3P1N6</accession>